<evidence type="ECO:0000313" key="2">
    <source>
        <dbReference type="Proteomes" id="UP001597302"/>
    </source>
</evidence>
<sequence>MKGMRMDAAAIEAMFTRPDGSFLCARWGRPVAPVVFGLADGSLDIFRGALRAGFAHARHPVTEADPEMVANLMLFFVRDWSELSGVPDLDRLTGVPDLPERLARDGADQYRLFRFDAEGGIRACLSFLNMGGALAEAHPGGLAERVTMQSALTFAAEVTPSSQLAGVIRAAYDPVLPVATTQPTHALRLAARVAAQTQA</sequence>
<accession>A0ABW4DT31</accession>
<evidence type="ECO:0000313" key="1">
    <source>
        <dbReference type="EMBL" id="MFD1480922.1"/>
    </source>
</evidence>
<gene>
    <name evidence="1" type="ORF">ACFQ5P_06420</name>
</gene>
<protein>
    <recommendedName>
        <fullName evidence="3">PAS domain-containing protein</fullName>
    </recommendedName>
</protein>
<evidence type="ECO:0008006" key="3">
    <source>
        <dbReference type="Google" id="ProtNLM"/>
    </source>
</evidence>
<name>A0ABW4DT31_9RHOB</name>
<keyword evidence="2" id="KW-1185">Reference proteome</keyword>
<dbReference type="Proteomes" id="UP001597302">
    <property type="component" value="Unassembled WGS sequence"/>
</dbReference>
<reference evidence="2" key="1">
    <citation type="journal article" date="2019" name="Int. J. Syst. Evol. Microbiol.">
        <title>The Global Catalogue of Microorganisms (GCM) 10K type strain sequencing project: providing services to taxonomists for standard genome sequencing and annotation.</title>
        <authorList>
            <consortium name="The Broad Institute Genomics Platform"/>
            <consortium name="The Broad Institute Genome Sequencing Center for Infectious Disease"/>
            <person name="Wu L."/>
            <person name="Ma J."/>
        </authorList>
    </citation>
    <scope>NUCLEOTIDE SEQUENCE [LARGE SCALE GENOMIC DNA]</scope>
    <source>
        <strain evidence="2">CCM 8875</strain>
    </source>
</reference>
<organism evidence="1 2">
    <name type="scientific">Paracoccus nototheniae</name>
    <dbReference type="NCBI Taxonomy" id="2489002"/>
    <lineage>
        <taxon>Bacteria</taxon>
        <taxon>Pseudomonadati</taxon>
        <taxon>Pseudomonadota</taxon>
        <taxon>Alphaproteobacteria</taxon>
        <taxon>Rhodobacterales</taxon>
        <taxon>Paracoccaceae</taxon>
        <taxon>Paracoccus</taxon>
    </lineage>
</organism>
<dbReference type="EMBL" id="JBHTOQ010000015">
    <property type="protein sequence ID" value="MFD1480922.1"/>
    <property type="molecule type" value="Genomic_DNA"/>
</dbReference>
<comment type="caution">
    <text evidence="1">The sequence shown here is derived from an EMBL/GenBank/DDBJ whole genome shotgun (WGS) entry which is preliminary data.</text>
</comment>
<proteinExistence type="predicted"/>
<dbReference type="RefSeq" id="WP_242679554.1">
    <property type="nucleotide sequence ID" value="NZ_CBCSAJ010000020.1"/>
</dbReference>